<dbReference type="InterPro" id="IPR011991">
    <property type="entry name" value="ArsR-like_HTH"/>
</dbReference>
<name>A0ABS7QA05_9ACTN</name>
<evidence type="ECO:0000259" key="1">
    <source>
        <dbReference type="Pfam" id="PF19361"/>
    </source>
</evidence>
<feature type="domain" description="DUF5937" evidence="1">
    <location>
        <begin position="117"/>
        <end position="233"/>
    </location>
</feature>
<gene>
    <name evidence="2" type="ORF">K7862_13320</name>
</gene>
<dbReference type="RefSeq" id="WP_222962740.1">
    <property type="nucleotide sequence ID" value="NZ_JAINZZ010000012.1"/>
</dbReference>
<dbReference type="InterPro" id="IPR036388">
    <property type="entry name" value="WH-like_DNA-bd_sf"/>
</dbReference>
<dbReference type="CDD" id="cd00090">
    <property type="entry name" value="HTH_ARSR"/>
    <property type="match status" value="1"/>
</dbReference>
<comment type="caution">
    <text evidence="2">The sequence shown here is derived from an EMBL/GenBank/DDBJ whole genome shotgun (WGS) entry which is preliminary data.</text>
</comment>
<dbReference type="SUPFAM" id="SSF46785">
    <property type="entry name" value="Winged helix' DNA-binding domain"/>
    <property type="match status" value="1"/>
</dbReference>
<dbReference type="Pfam" id="PF13412">
    <property type="entry name" value="HTH_24"/>
    <property type="match status" value="1"/>
</dbReference>
<dbReference type="InterPro" id="IPR051011">
    <property type="entry name" value="Metal_resp_trans_reg"/>
</dbReference>
<proteinExistence type="predicted"/>
<dbReference type="InterPro" id="IPR045981">
    <property type="entry name" value="DUF5937"/>
</dbReference>
<dbReference type="Pfam" id="PF19361">
    <property type="entry name" value="DUF5937"/>
    <property type="match status" value="1"/>
</dbReference>
<dbReference type="Proteomes" id="UP000778578">
    <property type="component" value="Unassembled WGS sequence"/>
</dbReference>
<dbReference type="PANTHER" id="PTHR43132">
    <property type="entry name" value="ARSENICAL RESISTANCE OPERON REPRESSOR ARSR-RELATED"/>
    <property type="match status" value="1"/>
</dbReference>
<keyword evidence="3" id="KW-1185">Reference proteome</keyword>
<dbReference type="EMBL" id="JAINZZ010000012">
    <property type="protein sequence ID" value="MBY8878609.1"/>
    <property type="molecule type" value="Genomic_DNA"/>
</dbReference>
<evidence type="ECO:0000313" key="2">
    <source>
        <dbReference type="EMBL" id="MBY8878609.1"/>
    </source>
</evidence>
<evidence type="ECO:0000313" key="3">
    <source>
        <dbReference type="Proteomes" id="UP000778578"/>
    </source>
</evidence>
<protein>
    <submittedName>
        <fullName evidence="2">Winged helix-turn-helix domain-containing protein</fullName>
    </submittedName>
</protein>
<sequence length="325" mass="34704">MAGDVRFAFSATDMARTRFAVSPLWEVVASVRTFRTAGRHSVHRHWRERVAPRLAAAGLDGGLLTDLVPPAGYTPDFITPPPLPGGGGLDAELRELAATPVEDVRRELEEYGLRGERVRQLYDDPVAGLARLTAEIAAYWELALAPYWPRVQAVLEADVFHQARRLATDGAEAVLGSLHPSVRWSAGTLTVSHTFCAAEARLAGKGLVLVPSVFAWSSVATTLATPDTKQLIYPSRGWGSVWEESRAAVPEAVAAVLGRTRALLLAELHVPASTSELAGRTGLSAGGVNQHLTALRDAGIVSAHRVGRSVLYMRTAVAESLLAGA</sequence>
<dbReference type="PANTHER" id="PTHR43132:SF6">
    <property type="entry name" value="HTH-TYPE TRANSCRIPTIONAL REPRESSOR CZRA"/>
    <property type="match status" value="1"/>
</dbReference>
<reference evidence="2 3" key="1">
    <citation type="submission" date="2021-08" db="EMBL/GenBank/DDBJ databases">
        <title>WGS of actinomycetes from Thailand.</title>
        <authorList>
            <person name="Thawai C."/>
        </authorList>
    </citation>
    <scope>NUCLEOTIDE SEQUENCE [LARGE SCALE GENOMIC DNA]</scope>
    <source>
        <strain evidence="2 3">PLK6-54</strain>
    </source>
</reference>
<dbReference type="Gene3D" id="1.10.10.10">
    <property type="entry name" value="Winged helix-like DNA-binding domain superfamily/Winged helix DNA-binding domain"/>
    <property type="match status" value="1"/>
</dbReference>
<dbReference type="InterPro" id="IPR036390">
    <property type="entry name" value="WH_DNA-bd_sf"/>
</dbReference>
<organism evidence="2 3">
    <name type="scientific">Actinacidiphila acidipaludis</name>
    <dbReference type="NCBI Taxonomy" id="2873382"/>
    <lineage>
        <taxon>Bacteria</taxon>
        <taxon>Bacillati</taxon>
        <taxon>Actinomycetota</taxon>
        <taxon>Actinomycetes</taxon>
        <taxon>Kitasatosporales</taxon>
        <taxon>Streptomycetaceae</taxon>
        <taxon>Actinacidiphila</taxon>
    </lineage>
</organism>
<accession>A0ABS7QA05</accession>